<gene>
    <name evidence="4" type="ORF">MNOR_LOCUS27</name>
</gene>
<name>A0AAV2PFW2_MEGNR</name>
<dbReference type="PANTHER" id="PTHR15045">
    <property type="entry name" value="FUCOSE-1-PHOSPHATE GUANYLYLTRANSFERASE"/>
    <property type="match status" value="1"/>
</dbReference>
<dbReference type="GO" id="GO:0016772">
    <property type="term" value="F:transferase activity, transferring phosphorus-containing groups"/>
    <property type="evidence" value="ECO:0007669"/>
    <property type="project" value="InterPro"/>
</dbReference>
<organism evidence="4 5">
    <name type="scientific">Meganyctiphanes norvegica</name>
    <name type="common">Northern krill</name>
    <name type="synonym">Thysanopoda norvegica</name>
    <dbReference type="NCBI Taxonomy" id="48144"/>
    <lineage>
        <taxon>Eukaryota</taxon>
        <taxon>Metazoa</taxon>
        <taxon>Ecdysozoa</taxon>
        <taxon>Arthropoda</taxon>
        <taxon>Crustacea</taxon>
        <taxon>Multicrustacea</taxon>
        <taxon>Malacostraca</taxon>
        <taxon>Eumalacostraca</taxon>
        <taxon>Eucarida</taxon>
        <taxon>Euphausiacea</taxon>
        <taxon>Euphausiidae</taxon>
        <taxon>Meganyctiphanes</taxon>
    </lineage>
</organism>
<sequence>MSCSKNILQSMQNVFQTYSKMLQNSNGTKIENIDKPVYWDLVVLTTFDDVQKACFEQQINEKRASGQLPEVCIQVISDPPKEKLGCGGSTLHVLQILLKQYEDKLYDKRILIIHSGGSSQRLPSYSVIGKIFSPVPVKNLAVGNSIPQMLDLKLAKYLEFAELLRPGVFVTCADDIETYSLNLKDSSGLQSADVVALAHPSPIEIGEGHGVYVISSPQKSSSFARCSTVEDVQEVLQKPNMETMRSKGAVIKSVAENGAVEEQIFSDSVFWLSHKVCQALLMWYADNNPLDSELDAYAHFLPCFGTRMKDVKPENYKDYRSQMLPILSGFKMKVILLNESNFYHIGTMKEYLQHFCEMESFNKELGLINNTSNIDNPFKNGHRYESEMSLGKVKGVVIQSHFYNSCIVSAPEDCKVLLEYCQIGVPISVQGDIILSNCIIQECPTVKIFGCINLFDNLLYHTSPIHQNERKSYVTVAFDLDSDMKRKTHCYSELVLFGKPLSHLLDISGYTERNITSGVEHGGMVSLWTVKIFPKGNSAAESFWLTHHLVSNSKQHGNRAQQIEISVCNESLFYSMSDVVELKDIDTLIKDRNDLNDL</sequence>
<evidence type="ECO:0000256" key="1">
    <source>
        <dbReference type="ARBA" id="ARBA00022679"/>
    </source>
</evidence>
<dbReference type="Pfam" id="PF07959">
    <property type="entry name" value="Fucose_pyrophosphorylase"/>
    <property type="match status" value="1"/>
</dbReference>
<reference evidence="4 5" key="1">
    <citation type="submission" date="2024-05" db="EMBL/GenBank/DDBJ databases">
        <authorList>
            <person name="Wallberg A."/>
        </authorList>
    </citation>
    <scope>NUCLEOTIDE SEQUENCE [LARGE SCALE GENOMIC DNA]</scope>
</reference>
<keyword evidence="5" id="KW-1185">Reference proteome</keyword>
<keyword evidence="1" id="KW-0808">Transferase</keyword>
<dbReference type="GO" id="GO:0000166">
    <property type="term" value="F:nucleotide binding"/>
    <property type="evidence" value="ECO:0007669"/>
    <property type="project" value="UniProtKB-KW"/>
</dbReference>
<keyword evidence="2" id="KW-0547">Nucleotide-binding</keyword>
<evidence type="ECO:0000313" key="5">
    <source>
        <dbReference type="Proteomes" id="UP001497623"/>
    </source>
</evidence>
<evidence type="ECO:0000313" key="4">
    <source>
        <dbReference type="EMBL" id="CAL4058583.1"/>
    </source>
</evidence>
<protein>
    <recommendedName>
        <fullName evidence="3">GDP-fucose pyrophosphorylase domain-containing protein</fullName>
    </recommendedName>
</protein>
<feature type="domain" description="GDP-fucose pyrophosphorylase" evidence="3">
    <location>
        <begin position="103"/>
        <end position="534"/>
    </location>
</feature>
<comment type="caution">
    <text evidence="4">The sequence shown here is derived from an EMBL/GenBank/DDBJ whole genome shotgun (WGS) entry which is preliminary data.</text>
</comment>
<dbReference type="Proteomes" id="UP001497623">
    <property type="component" value="Unassembled WGS sequence"/>
</dbReference>
<accession>A0AAV2PFW2</accession>
<dbReference type="InterPro" id="IPR012887">
    <property type="entry name" value="GDP_fucose_pyrophosphorylase"/>
</dbReference>
<proteinExistence type="predicted"/>
<evidence type="ECO:0000259" key="3">
    <source>
        <dbReference type="Pfam" id="PF07959"/>
    </source>
</evidence>
<feature type="non-terminal residue" evidence="4">
    <location>
        <position position="598"/>
    </location>
</feature>
<dbReference type="AlphaFoldDB" id="A0AAV2PFW2"/>
<dbReference type="EMBL" id="CAXKWB010000005">
    <property type="protein sequence ID" value="CAL4058583.1"/>
    <property type="molecule type" value="Genomic_DNA"/>
</dbReference>
<dbReference type="GO" id="GO:0042350">
    <property type="term" value="P:GDP-L-fucose biosynthetic process"/>
    <property type="evidence" value="ECO:0007669"/>
    <property type="project" value="UniProtKB-ARBA"/>
</dbReference>
<dbReference type="PANTHER" id="PTHR15045:SF1">
    <property type="entry name" value="FUCOSE-1-PHOSPHATE GUANYLYLTRANSFERASE"/>
    <property type="match status" value="1"/>
</dbReference>
<evidence type="ECO:0000256" key="2">
    <source>
        <dbReference type="ARBA" id="ARBA00022741"/>
    </source>
</evidence>